<organism evidence="1 2">
    <name type="scientific">Aspergillus arachidicola</name>
    <dbReference type="NCBI Taxonomy" id="656916"/>
    <lineage>
        <taxon>Eukaryota</taxon>
        <taxon>Fungi</taxon>
        <taxon>Dikarya</taxon>
        <taxon>Ascomycota</taxon>
        <taxon>Pezizomycotina</taxon>
        <taxon>Eurotiomycetes</taxon>
        <taxon>Eurotiomycetidae</taxon>
        <taxon>Eurotiales</taxon>
        <taxon>Aspergillaceae</taxon>
        <taxon>Aspergillus</taxon>
        <taxon>Aspergillus subgen. Circumdati</taxon>
    </lineage>
</organism>
<dbReference type="STRING" id="656916.A0A2G7FIS7"/>
<protein>
    <submittedName>
        <fullName evidence="1">Uncharacterized protein</fullName>
    </submittedName>
</protein>
<name>A0A2G7FIS7_9EURO</name>
<reference evidence="1 2" key="1">
    <citation type="submission" date="2017-05" db="EMBL/GenBank/DDBJ databases">
        <title>Genome sequence for an aflatoxigenic pathogen of Argentinian peanut, Aspergillus arachidicola.</title>
        <authorList>
            <person name="Moore G."/>
            <person name="Beltz S.B."/>
            <person name="Mack B.M."/>
        </authorList>
    </citation>
    <scope>NUCLEOTIDE SEQUENCE [LARGE SCALE GENOMIC DNA]</scope>
    <source>
        <strain evidence="1 2">CBS 117610</strain>
    </source>
</reference>
<comment type="caution">
    <text evidence="1">The sequence shown here is derived from an EMBL/GenBank/DDBJ whole genome shotgun (WGS) entry which is preliminary data.</text>
</comment>
<dbReference type="EMBL" id="NEXV01000609">
    <property type="protein sequence ID" value="PIG80527.1"/>
    <property type="molecule type" value="Genomic_DNA"/>
</dbReference>
<evidence type="ECO:0000313" key="2">
    <source>
        <dbReference type="Proteomes" id="UP000231358"/>
    </source>
</evidence>
<dbReference type="AlphaFoldDB" id="A0A2G7FIS7"/>
<sequence length="378" mass="41556">MSTIGNRSNGLSIAEFEGMLRQAVDQRSRAYSFVSSLSICWENDQTNAKGDCDKFRDIVHLFGFPTPEQYAIPLQDRTPGWNLHVKVGAMIGQGLYAPGRGLFLLHYAGHGVERDGHLFFTSENGRRFNVGLLLGLADGNGYMLSPDSEIDIVFIFDSCFSHVATRNMVNAERIVEVLAATSPNSPLANAAQGRASFTGKLWNEIMHRKAQGHKSVELAELMDTLITKSPQVRPSYKLLIGVHSLRLELPGGSGSTVVPPPVVEPQYFAVFSVYVAQSLSASGIAALVEWIHSLPRTVGLALDSAYETSSMLFIFRASQYIFLKLNGINNVTLLGYTWVPNIVPQIPRAEAPDAANKQKENLPPLQLGAARKRRHTDF</sequence>
<proteinExistence type="predicted"/>
<keyword evidence="2" id="KW-1185">Reference proteome</keyword>
<evidence type="ECO:0000313" key="1">
    <source>
        <dbReference type="EMBL" id="PIG80527.1"/>
    </source>
</evidence>
<gene>
    <name evidence="1" type="ORF">AARAC_003254</name>
</gene>
<accession>A0A2G7FIS7</accession>
<dbReference type="Proteomes" id="UP000231358">
    <property type="component" value="Unassembled WGS sequence"/>
</dbReference>